<name>A0ABT0P3L0_9ACTN</name>
<comment type="caution">
    <text evidence="2">The sequence shown here is derived from an EMBL/GenBank/DDBJ whole genome shotgun (WGS) entry which is preliminary data.</text>
</comment>
<evidence type="ECO:0000313" key="3">
    <source>
        <dbReference type="Proteomes" id="UP001202052"/>
    </source>
</evidence>
<proteinExistence type="predicted"/>
<organism evidence="2 3">
    <name type="scientific">Streptomyces lavenduligriseus</name>
    <dbReference type="NCBI Taxonomy" id="67315"/>
    <lineage>
        <taxon>Bacteria</taxon>
        <taxon>Bacillati</taxon>
        <taxon>Actinomycetota</taxon>
        <taxon>Actinomycetes</taxon>
        <taxon>Kitasatosporales</taxon>
        <taxon>Streptomycetaceae</taxon>
        <taxon>Streptomyces</taxon>
    </lineage>
</organism>
<feature type="region of interest" description="Disordered" evidence="1">
    <location>
        <begin position="123"/>
        <end position="147"/>
    </location>
</feature>
<dbReference type="Proteomes" id="UP001202052">
    <property type="component" value="Unassembled WGS sequence"/>
</dbReference>
<gene>
    <name evidence="2" type="ORF">M4438_32640</name>
</gene>
<evidence type="ECO:0000313" key="2">
    <source>
        <dbReference type="EMBL" id="MCL3998200.1"/>
    </source>
</evidence>
<accession>A0ABT0P3L0</accession>
<keyword evidence="3" id="KW-1185">Reference proteome</keyword>
<sequence>MRTALRARKMSEDLVDGANFADDPVLGGTLALLCPPEHPAVRICMVTLAALGRSAVVSPERDQRTVLRVRYGPGGTLCPVRWMTRDNWTVHYCGKPLGHADGEHEEPRTYELFLDGDDDALEWPGRRTPPAKDPLPLEPPAPTASGLPALHDQVLDAAESERTPPQRRYFTAQLRTAALRRSRRPELVTHGPLNQEEPDGTVASVTDGAGRPWHRDADGNWRRTGPNAAEQESGLPWYLLAFRYAPLTELAVH</sequence>
<dbReference type="EMBL" id="JAMCCK010000057">
    <property type="protein sequence ID" value="MCL3998200.1"/>
    <property type="molecule type" value="Genomic_DNA"/>
</dbReference>
<evidence type="ECO:0000256" key="1">
    <source>
        <dbReference type="SAM" id="MobiDB-lite"/>
    </source>
</evidence>
<feature type="compositionally biased region" description="Pro residues" evidence="1">
    <location>
        <begin position="131"/>
        <end position="142"/>
    </location>
</feature>
<feature type="region of interest" description="Disordered" evidence="1">
    <location>
        <begin position="189"/>
        <end position="229"/>
    </location>
</feature>
<reference evidence="2 3" key="1">
    <citation type="submission" date="2022-05" db="EMBL/GenBank/DDBJ databases">
        <title>Genome Resource of Streptomyces lavenduligriseus GA1-1, a Strain with Broad-Spectrum Antifungal Activity against Phytopathogenic Fungi.</title>
        <authorList>
            <person name="Qi D."/>
        </authorList>
    </citation>
    <scope>NUCLEOTIDE SEQUENCE [LARGE SCALE GENOMIC DNA]</scope>
    <source>
        <strain evidence="2 3">GA1-1</strain>
    </source>
</reference>
<protein>
    <submittedName>
        <fullName evidence="2">Uncharacterized protein</fullName>
    </submittedName>
</protein>